<dbReference type="GO" id="GO:0005524">
    <property type="term" value="F:ATP binding"/>
    <property type="evidence" value="ECO:0007669"/>
    <property type="project" value="UniProtKB-UniRule"/>
</dbReference>
<dbReference type="SMART" id="SM00487">
    <property type="entry name" value="DEXDc"/>
    <property type="match status" value="1"/>
</dbReference>
<dbReference type="Pfam" id="PF00271">
    <property type="entry name" value="Helicase_C"/>
    <property type="match status" value="1"/>
</dbReference>
<reference evidence="12" key="1">
    <citation type="submission" date="2021-02" db="EMBL/GenBank/DDBJ databases">
        <title>Genome sequence of Rhodospirillales sp. strain TMPK1 isolated from soil.</title>
        <authorList>
            <person name="Nakai R."/>
            <person name="Kusada H."/>
            <person name="Tamaki H."/>
        </authorList>
    </citation>
    <scope>NUCLEOTIDE SEQUENCE</scope>
    <source>
        <strain evidence="12">TMPK1</strain>
    </source>
</reference>
<evidence type="ECO:0000313" key="12">
    <source>
        <dbReference type="EMBL" id="GIL38495.1"/>
    </source>
</evidence>
<dbReference type="HAMAP" id="MF_00969">
    <property type="entry name" value="TRCF"/>
    <property type="match status" value="1"/>
</dbReference>
<dbReference type="Gene3D" id="2.40.10.170">
    <property type="match status" value="1"/>
</dbReference>
<proteinExistence type="inferred from homology"/>
<dbReference type="GO" id="GO:0003678">
    <property type="term" value="F:DNA helicase activity"/>
    <property type="evidence" value="ECO:0007669"/>
    <property type="project" value="TreeGrafter"/>
</dbReference>
<dbReference type="Gene3D" id="3.90.1150.50">
    <property type="entry name" value="Transcription-repair-coupling factor, D7 domain"/>
    <property type="match status" value="1"/>
</dbReference>
<dbReference type="Gene3D" id="3.40.50.300">
    <property type="entry name" value="P-loop containing nucleotide triphosphate hydrolases"/>
    <property type="match status" value="2"/>
</dbReference>
<dbReference type="SUPFAM" id="SSF141259">
    <property type="entry name" value="CarD-like"/>
    <property type="match status" value="1"/>
</dbReference>
<feature type="domain" description="Helicase ATP-binding" evidence="10">
    <location>
        <begin position="636"/>
        <end position="797"/>
    </location>
</feature>
<dbReference type="InterPro" id="IPR003711">
    <property type="entry name" value="CarD-like/TRCF_RID"/>
</dbReference>
<keyword evidence="1 9" id="KW-0963">Cytoplasm</keyword>
<dbReference type="NCBIfam" id="TIGR00580">
    <property type="entry name" value="mfd"/>
    <property type="match status" value="1"/>
</dbReference>
<dbReference type="Proteomes" id="UP000681075">
    <property type="component" value="Unassembled WGS sequence"/>
</dbReference>
<dbReference type="EMBL" id="BOPV01000001">
    <property type="protein sequence ID" value="GIL38495.1"/>
    <property type="molecule type" value="Genomic_DNA"/>
</dbReference>
<dbReference type="InterPro" id="IPR005118">
    <property type="entry name" value="TRCF_C"/>
</dbReference>
<dbReference type="InterPro" id="IPR047112">
    <property type="entry name" value="RecG/Mfd"/>
</dbReference>
<dbReference type="InterPro" id="IPR027417">
    <property type="entry name" value="P-loop_NTPase"/>
</dbReference>
<dbReference type="PANTHER" id="PTHR47964">
    <property type="entry name" value="ATP-DEPENDENT DNA HELICASE HOMOLOG RECG, CHLOROPLASTIC"/>
    <property type="match status" value="1"/>
</dbReference>
<dbReference type="EC" id="3.6.4.-" evidence="9"/>
<evidence type="ECO:0000256" key="8">
    <source>
        <dbReference type="ARBA" id="ARBA00023204"/>
    </source>
</evidence>
<comment type="subcellular location">
    <subcellularLocation>
        <location evidence="9">Cytoplasm</location>
    </subcellularLocation>
</comment>
<dbReference type="InterPro" id="IPR011545">
    <property type="entry name" value="DEAD/DEAH_box_helicase_dom"/>
</dbReference>
<evidence type="ECO:0000256" key="4">
    <source>
        <dbReference type="ARBA" id="ARBA00022801"/>
    </source>
</evidence>
<protein>
    <recommendedName>
        <fullName evidence="9">Transcription-repair-coupling factor</fullName>
        <shortName evidence="9">TRCF</shortName>
        <ecNumber evidence="9">3.6.4.-</ecNumber>
    </recommendedName>
</protein>
<keyword evidence="7 9" id="KW-0238">DNA-binding</keyword>
<dbReference type="AlphaFoldDB" id="A0A8S8XB12"/>
<keyword evidence="2 9" id="KW-0547">Nucleotide-binding</keyword>
<keyword evidence="4 9" id="KW-0378">Hydrolase</keyword>
<evidence type="ECO:0000256" key="3">
    <source>
        <dbReference type="ARBA" id="ARBA00022763"/>
    </source>
</evidence>
<keyword evidence="8 9" id="KW-0234">DNA repair</keyword>
<keyword evidence="6 9" id="KW-0067">ATP-binding</keyword>
<dbReference type="Gene3D" id="3.40.50.11140">
    <property type="match status" value="1"/>
</dbReference>
<evidence type="ECO:0000313" key="13">
    <source>
        <dbReference type="Proteomes" id="UP000681075"/>
    </source>
</evidence>
<dbReference type="GO" id="GO:0005737">
    <property type="term" value="C:cytoplasm"/>
    <property type="evidence" value="ECO:0007669"/>
    <property type="project" value="UniProtKB-SubCell"/>
</dbReference>
<dbReference type="GO" id="GO:0000716">
    <property type="term" value="P:transcription-coupled nucleotide-excision repair, DNA damage recognition"/>
    <property type="evidence" value="ECO:0007669"/>
    <property type="project" value="UniProtKB-UniRule"/>
</dbReference>
<dbReference type="InterPro" id="IPR004576">
    <property type="entry name" value="Mfd"/>
</dbReference>
<dbReference type="PROSITE" id="PS51194">
    <property type="entry name" value="HELICASE_CTER"/>
    <property type="match status" value="1"/>
</dbReference>
<dbReference type="SMART" id="SM01058">
    <property type="entry name" value="CarD_TRCF"/>
    <property type="match status" value="1"/>
</dbReference>
<dbReference type="GO" id="GO:0006355">
    <property type="term" value="P:regulation of DNA-templated transcription"/>
    <property type="evidence" value="ECO:0007669"/>
    <property type="project" value="UniProtKB-UniRule"/>
</dbReference>
<comment type="function">
    <text evidence="9">Couples transcription and DNA repair by recognizing RNA polymerase (RNAP) stalled at DNA lesions. Mediates ATP-dependent release of RNAP and its truncated transcript from the DNA, and recruitment of nucleotide excision repair machinery to the damaged site.</text>
</comment>
<evidence type="ECO:0000256" key="9">
    <source>
        <dbReference type="HAMAP-Rule" id="MF_00969"/>
    </source>
</evidence>
<comment type="similarity">
    <text evidence="9">In the N-terminal section; belongs to the UvrB family.</text>
</comment>
<evidence type="ECO:0000256" key="2">
    <source>
        <dbReference type="ARBA" id="ARBA00022741"/>
    </source>
</evidence>
<name>A0A8S8XB12_9PROT</name>
<dbReference type="Pfam" id="PF03461">
    <property type="entry name" value="TRCF"/>
    <property type="match status" value="1"/>
</dbReference>
<evidence type="ECO:0000256" key="5">
    <source>
        <dbReference type="ARBA" id="ARBA00022806"/>
    </source>
</evidence>
<dbReference type="InterPro" id="IPR001650">
    <property type="entry name" value="Helicase_C-like"/>
</dbReference>
<gene>
    <name evidence="9 12" type="primary">mfd</name>
    <name evidence="12" type="ORF">TMPK1_07320</name>
</gene>
<dbReference type="Pfam" id="PF02559">
    <property type="entry name" value="CarD_TRCF_RID"/>
    <property type="match status" value="1"/>
</dbReference>
<dbReference type="SMART" id="SM00982">
    <property type="entry name" value="TRCF"/>
    <property type="match status" value="1"/>
</dbReference>
<accession>A0A8S8XB12</accession>
<dbReference type="SUPFAM" id="SSF143517">
    <property type="entry name" value="TRCF domain-like"/>
    <property type="match status" value="1"/>
</dbReference>
<evidence type="ECO:0000259" key="10">
    <source>
        <dbReference type="PROSITE" id="PS51192"/>
    </source>
</evidence>
<dbReference type="SMART" id="SM00490">
    <property type="entry name" value="HELICc"/>
    <property type="match status" value="1"/>
</dbReference>
<comment type="similarity">
    <text evidence="9">In the C-terminal section; belongs to the helicase family. RecG subfamily.</text>
</comment>
<dbReference type="SUPFAM" id="SSF52540">
    <property type="entry name" value="P-loop containing nucleoside triphosphate hydrolases"/>
    <property type="match status" value="4"/>
</dbReference>
<dbReference type="InterPro" id="IPR014001">
    <property type="entry name" value="Helicase_ATP-bd"/>
</dbReference>
<dbReference type="Pfam" id="PF17757">
    <property type="entry name" value="UvrB_inter"/>
    <property type="match status" value="1"/>
</dbReference>
<sequence>MAEPARKETPKPAILPDLPLAKGRTLTLAGAPDGYDARLLVELAKQRPGGWVHVATDDGRMARLAAGVAFFAPELEVIEFPAWDCLPYDRVSPNPDIIAGRVDALTRLLREPTAPRLVLTTVNAVLQRVPPRARLRQSAFHTKLGDKVDLELLLNYLTENGYARTETVREPGEFAVRGGIVDLFPPSTDAPVRLDMFGDEVEKIRLFDAMTQRTESELKELTLQPAAELFLDPESISRFRTGYRERFGTTVTEDPLYEAVSAGRKHGGMEHWLPLFHAQMETLFDYVGPAPVSLDAQAQESGAARWQQIDEFYQARKELQLVDAKSSGSGYKPLPPDLLYLTSQDWGDALGVRAAVQLAPFGAADTQVDTFDAGARRGRDFGDARALGSGFDAVTDYLKFHAAEGRRGLIAAYSAGSLHRLLSLLGDLGLEKLEPIQDFAHAQALGKNRVGVTVLPVESGFVGPDVVLLTEQDILGERLSRPAKKRRRSDKFVIELASLAPGDFVVHQEHGIGRYDGLEEIAVGGAPHDCVRIIYDGNDKLFVPVENIDVLTRYGSEETVVTLDKLGGAGWQARKAKVQKRLKDMAEALLKIAAVRTLKSTEPLSPPEGLYDEFASRFPYDETEDQLRAIENVVDDLGSGRPMDRLVCGDVGFGKTEVALRAAFVASMAGLQVAVVVPTTLLARQHYQNFTRRFAGLPVRVEQLSRLVTGKEAKAVKEGLADGSVDIVVGTHALLAKTIKFKQLGLLIVDEEQHFGVKQKENLKELADNVHVLTLTATPIPRTLQMALTGVRELSLIATPPVDRLAVRTFVLPYDPMVIREALKREHFRGGQSFYVCPRLEDLPRVELRLKELVPDLKVVTAHGQMSATELEERIGAFYDGKFDILLATNIVESGLDIPSANTLIIHRADIFGLAQLYQLRGRIGRSKLRGYAYLTWNPGKLLTKAAEQRLKVIETLDSLGAGFSLASYDLDIRGAGNLLGEEQSGHIKEVGIELYQQMLEEAVAAAKSGAYTDATELATRWTPQISVGLPVMIPEKYVPDLNVRLSLYRRIAELADRAELDAFAAELVDRFGPMPQEAENLLDTVAIKQLCRQAGIERLDAGPRGAVVTFRDNQFARVDQLMGWVMKQAGTVKIRPDQKLVYTRSGWEDPIKRMKGVTKLGQDLAMLAV</sequence>
<dbReference type="Gene3D" id="3.40.50.11180">
    <property type="match status" value="1"/>
</dbReference>
<evidence type="ECO:0000259" key="11">
    <source>
        <dbReference type="PROSITE" id="PS51194"/>
    </source>
</evidence>
<dbReference type="Gene3D" id="3.30.2060.10">
    <property type="entry name" value="Penicillin-binding protein 1b domain"/>
    <property type="match status" value="1"/>
</dbReference>
<dbReference type="InterPro" id="IPR041471">
    <property type="entry name" value="UvrB_inter"/>
</dbReference>
<dbReference type="InterPro" id="IPR037235">
    <property type="entry name" value="TRCF-like_C_D7"/>
</dbReference>
<keyword evidence="3 9" id="KW-0227">DNA damage</keyword>
<comment type="caution">
    <text evidence="12">The sequence shown here is derived from an EMBL/GenBank/DDBJ whole genome shotgun (WGS) entry which is preliminary data.</text>
</comment>
<dbReference type="Pfam" id="PF00270">
    <property type="entry name" value="DEAD"/>
    <property type="match status" value="1"/>
</dbReference>
<evidence type="ECO:0000256" key="7">
    <source>
        <dbReference type="ARBA" id="ARBA00023125"/>
    </source>
</evidence>
<keyword evidence="5" id="KW-0347">Helicase</keyword>
<dbReference type="GO" id="GO:0003684">
    <property type="term" value="F:damaged DNA binding"/>
    <property type="evidence" value="ECO:0007669"/>
    <property type="project" value="InterPro"/>
</dbReference>
<evidence type="ECO:0000256" key="6">
    <source>
        <dbReference type="ARBA" id="ARBA00022840"/>
    </source>
</evidence>
<dbReference type="CDD" id="cd17991">
    <property type="entry name" value="DEXHc_TRCF"/>
    <property type="match status" value="1"/>
</dbReference>
<dbReference type="InterPro" id="IPR036101">
    <property type="entry name" value="CarD-like/TRCF_RID_sf"/>
</dbReference>
<organism evidence="12 13">
    <name type="scientific">Roseiterribacter gracilis</name>
    <dbReference type="NCBI Taxonomy" id="2812848"/>
    <lineage>
        <taxon>Bacteria</taxon>
        <taxon>Pseudomonadati</taxon>
        <taxon>Pseudomonadota</taxon>
        <taxon>Alphaproteobacteria</taxon>
        <taxon>Rhodospirillales</taxon>
        <taxon>Roseiterribacteraceae</taxon>
        <taxon>Roseiterribacter</taxon>
    </lineage>
</organism>
<dbReference type="PANTHER" id="PTHR47964:SF1">
    <property type="entry name" value="ATP-DEPENDENT DNA HELICASE HOMOLOG RECG, CHLOROPLASTIC"/>
    <property type="match status" value="1"/>
</dbReference>
<dbReference type="PROSITE" id="PS51192">
    <property type="entry name" value="HELICASE_ATP_BIND_1"/>
    <property type="match status" value="1"/>
</dbReference>
<feature type="domain" description="Helicase C-terminal" evidence="11">
    <location>
        <begin position="818"/>
        <end position="972"/>
    </location>
</feature>
<keyword evidence="13" id="KW-1185">Reference proteome</keyword>
<evidence type="ECO:0000256" key="1">
    <source>
        <dbReference type="ARBA" id="ARBA00022490"/>
    </source>
</evidence>
<dbReference type="RefSeq" id="WP_420241527.1">
    <property type="nucleotide sequence ID" value="NZ_BOPV01000001.1"/>
</dbReference>
<dbReference type="GO" id="GO:0016787">
    <property type="term" value="F:hydrolase activity"/>
    <property type="evidence" value="ECO:0007669"/>
    <property type="project" value="UniProtKB-KW"/>
</dbReference>